<sequence>MTKKIQLAILLVWVHAAFLNCITSEIRWTTVNTNAPLNGKFQINYQVTDAQQSLAAKILSVKLKQIGFTETKGKPDYYFNLTSLVFPRGNIKHIMANAIGNNMVMMNSSSSPRYTKSLNITINDKNKTVLWTGSALEEEAQCGELNAVMPEIITALFENYPKDQMNKNRFFYLGDSEVAKIKKEFPDASWGCY</sequence>
<dbReference type="EMBL" id="RQEP01000005">
    <property type="protein sequence ID" value="TGK07686.1"/>
    <property type="molecule type" value="Genomic_DNA"/>
</dbReference>
<gene>
    <name evidence="2" type="ORF">EHO59_06185</name>
</gene>
<dbReference type="RefSeq" id="WP_135585780.1">
    <property type="nucleotide sequence ID" value="NZ_RQEP01000005.1"/>
</dbReference>
<dbReference type="Pfam" id="PF13590">
    <property type="entry name" value="DUF4136"/>
    <property type="match status" value="1"/>
</dbReference>
<dbReference type="Proteomes" id="UP000297453">
    <property type="component" value="Unassembled WGS sequence"/>
</dbReference>
<proteinExistence type="predicted"/>
<dbReference type="InterPro" id="IPR025411">
    <property type="entry name" value="DUF4136"/>
</dbReference>
<reference evidence="2" key="1">
    <citation type="journal article" date="2019" name="PLoS Negl. Trop. Dis.">
        <title>Revisiting the worldwide diversity of Leptospira species in the environment.</title>
        <authorList>
            <person name="Vincent A.T."/>
            <person name="Schiettekatte O."/>
            <person name="Bourhy P."/>
            <person name="Veyrier F.J."/>
            <person name="Picardeau M."/>
        </authorList>
    </citation>
    <scope>NUCLEOTIDE SEQUENCE [LARGE SCALE GENOMIC DNA]</scope>
    <source>
        <strain evidence="2">SSS9</strain>
    </source>
</reference>
<evidence type="ECO:0000313" key="2">
    <source>
        <dbReference type="EMBL" id="TGK07686.1"/>
    </source>
</evidence>
<name>A0A4R9G7S4_9LEPT</name>
<dbReference type="AlphaFoldDB" id="A0A4R9G7S4"/>
<protein>
    <submittedName>
        <fullName evidence="2">DUF4136 domain-containing protein</fullName>
    </submittedName>
</protein>
<keyword evidence="3" id="KW-1185">Reference proteome</keyword>
<feature type="domain" description="DUF4136" evidence="1">
    <location>
        <begin position="44"/>
        <end position="161"/>
    </location>
</feature>
<dbReference type="OrthoDB" id="345751at2"/>
<evidence type="ECO:0000259" key="1">
    <source>
        <dbReference type="Pfam" id="PF13590"/>
    </source>
</evidence>
<organism evidence="2 3">
    <name type="scientific">Leptospira semungkisensis</name>
    <dbReference type="NCBI Taxonomy" id="2484985"/>
    <lineage>
        <taxon>Bacteria</taxon>
        <taxon>Pseudomonadati</taxon>
        <taxon>Spirochaetota</taxon>
        <taxon>Spirochaetia</taxon>
        <taxon>Leptospirales</taxon>
        <taxon>Leptospiraceae</taxon>
        <taxon>Leptospira</taxon>
    </lineage>
</organism>
<evidence type="ECO:0000313" key="3">
    <source>
        <dbReference type="Proteomes" id="UP000297453"/>
    </source>
</evidence>
<comment type="caution">
    <text evidence="2">The sequence shown here is derived from an EMBL/GenBank/DDBJ whole genome shotgun (WGS) entry which is preliminary data.</text>
</comment>
<accession>A0A4R9G7S4</accession>